<evidence type="ECO:0000256" key="1">
    <source>
        <dbReference type="ARBA" id="ARBA00022801"/>
    </source>
</evidence>
<dbReference type="CDD" id="cd02696">
    <property type="entry name" value="MurNAc-LAA"/>
    <property type="match status" value="1"/>
</dbReference>
<evidence type="ECO:0000313" key="5">
    <source>
        <dbReference type="Proteomes" id="UP000269410"/>
    </source>
</evidence>
<reference evidence="4 5" key="1">
    <citation type="submission" date="2018-10" db="EMBL/GenBank/DDBJ databases">
        <title>Thermophilic Lithotrophy and Phototrophy in an Intertidal, Iron-rich, Geothermal Spring.</title>
        <authorList>
            <person name="Ward L.M."/>
            <person name="Idei A."/>
            <person name="Nakagawa M."/>
            <person name="Ueno Y."/>
            <person name="Fischer W."/>
            <person name="Mcglynn S.E."/>
        </authorList>
    </citation>
    <scope>NUCLEOTIDE SEQUENCE [LARGE SCALE GENOMIC DNA]</scope>
    <source>
        <strain evidence="4">J137</strain>
    </source>
</reference>
<dbReference type="SUPFAM" id="SSF53187">
    <property type="entry name" value="Zn-dependent exopeptidases"/>
    <property type="match status" value="1"/>
</dbReference>
<organism evidence="4 5">
    <name type="scientific">Candidatus Dojkabacteria bacterium</name>
    <dbReference type="NCBI Taxonomy" id="2099670"/>
    <lineage>
        <taxon>Bacteria</taxon>
        <taxon>Candidatus Dojkabacteria</taxon>
    </lineage>
</organism>
<dbReference type="PANTHER" id="PTHR30404:SF0">
    <property type="entry name" value="N-ACETYLMURAMOYL-L-ALANINE AMIDASE AMIC"/>
    <property type="match status" value="1"/>
</dbReference>
<comment type="caution">
    <text evidence="4">The sequence shown here is derived from an EMBL/GenBank/DDBJ whole genome shotgun (WGS) entry which is preliminary data.</text>
</comment>
<gene>
    <name evidence="4" type="ORF">D6810_01225</name>
</gene>
<dbReference type="EMBL" id="RFKV01000043">
    <property type="protein sequence ID" value="RMD77337.1"/>
    <property type="molecule type" value="Genomic_DNA"/>
</dbReference>
<dbReference type="InterPro" id="IPR002508">
    <property type="entry name" value="MurNAc-LAA_cat"/>
</dbReference>
<dbReference type="GO" id="GO:0030288">
    <property type="term" value="C:outer membrane-bounded periplasmic space"/>
    <property type="evidence" value="ECO:0007669"/>
    <property type="project" value="TreeGrafter"/>
</dbReference>
<feature type="coiled-coil region" evidence="2">
    <location>
        <begin position="313"/>
        <end position="357"/>
    </location>
</feature>
<dbReference type="GO" id="GO:0008745">
    <property type="term" value="F:N-acetylmuramoyl-L-alanine amidase activity"/>
    <property type="evidence" value="ECO:0007669"/>
    <property type="project" value="InterPro"/>
</dbReference>
<dbReference type="PANTHER" id="PTHR30404">
    <property type="entry name" value="N-ACETYLMURAMOYL-L-ALANINE AMIDASE"/>
    <property type="match status" value="1"/>
</dbReference>
<name>A0A3M0Z104_9BACT</name>
<protein>
    <submittedName>
        <fullName evidence="4">N-acetylmuramoyl-L-alanine amidase</fullName>
    </submittedName>
</protein>
<evidence type="ECO:0000259" key="3">
    <source>
        <dbReference type="SMART" id="SM00646"/>
    </source>
</evidence>
<dbReference type="Gene3D" id="3.40.630.40">
    <property type="entry name" value="Zn-dependent exopeptidases"/>
    <property type="match status" value="1"/>
</dbReference>
<keyword evidence="1" id="KW-0378">Hydrolase</keyword>
<evidence type="ECO:0000313" key="4">
    <source>
        <dbReference type="EMBL" id="RMD77337.1"/>
    </source>
</evidence>
<sequence length="418" mass="47854">MPRLLISAAHTKESPGSVYGDLREADLTRKILSLTIPHLGKLGVNFVSVPLDLPLVQRIEWINKQGFSVENGDIFLEIHINEGGKRGIESWFRSEEDPNNRSQKLAKHVSKYLADKFKWQDLGCKSEYEHELGSLLILNQINIPGTAVEILFIDNEEDVKILKDEKKLDEIAEALAESVNDFLKNNQTVTNEEIEFFNKKNSLEDQNDVFFDDFDSDLDDFFSSSIAGATGANDYTSKTNKSQNILPSLPHSFKNYGASGSNLLDRDQRKEMIVEYYKKILGREPTQIELNKNLNSGVSKEELIEKLLNLEEFKEMQKKASKHDELFKELQSKDNKLSKINKEMEDATKVIENLNKLLRLKNSSILKMQKELKEAGIITEGEYYDSERVKKKREKNAKDLTQKGKKGFIDSIIDFLKL</sequence>
<dbReference type="Proteomes" id="UP000269410">
    <property type="component" value="Unassembled WGS sequence"/>
</dbReference>
<dbReference type="Pfam" id="PF01520">
    <property type="entry name" value="Amidase_3"/>
    <property type="match status" value="1"/>
</dbReference>
<dbReference type="AlphaFoldDB" id="A0A3M0Z104"/>
<keyword evidence="2" id="KW-0175">Coiled coil</keyword>
<feature type="domain" description="MurNAc-LAA" evidence="3">
    <location>
        <begin position="69"/>
        <end position="180"/>
    </location>
</feature>
<evidence type="ECO:0000256" key="2">
    <source>
        <dbReference type="SAM" id="Coils"/>
    </source>
</evidence>
<accession>A0A3M0Z104</accession>
<dbReference type="InterPro" id="IPR050695">
    <property type="entry name" value="N-acetylmuramoyl_amidase_3"/>
</dbReference>
<proteinExistence type="predicted"/>
<dbReference type="GO" id="GO:0009253">
    <property type="term" value="P:peptidoglycan catabolic process"/>
    <property type="evidence" value="ECO:0007669"/>
    <property type="project" value="InterPro"/>
</dbReference>
<dbReference type="SMART" id="SM00646">
    <property type="entry name" value="Ami_3"/>
    <property type="match status" value="1"/>
</dbReference>